<evidence type="ECO:0000313" key="2">
    <source>
        <dbReference type="Proteomes" id="UP000221980"/>
    </source>
</evidence>
<dbReference type="EMBL" id="NITZ01000006">
    <property type="protein sequence ID" value="PHM49185.1"/>
    <property type="molecule type" value="Genomic_DNA"/>
</dbReference>
<name>A0A2D0JS65_9GAMM</name>
<comment type="caution">
    <text evidence="1">The sequence shown here is derived from an EMBL/GenBank/DDBJ whole genome shotgun (WGS) entry which is preliminary data.</text>
</comment>
<dbReference type="Proteomes" id="UP000221980">
    <property type="component" value="Unassembled WGS sequence"/>
</dbReference>
<gene>
    <name evidence="1" type="ORF">Xmir_01541</name>
</gene>
<sequence length="34" mass="3899">MSMLFHFGTIDAMWDVHLIRLGLSQYKLGEIGMS</sequence>
<reference evidence="1 2" key="1">
    <citation type="journal article" date="2017" name="Nat. Microbiol.">
        <title>Natural product diversity associated with the nematode symbionts Photorhabdus and Xenorhabdus.</title>
        <authorList>
            <person name="Tobias N.J."/>
            <person name="Wolff H."/>
            <person name="Djahanschiri B."/>
            <person name="Grundmann F."/>
            <person name="Kronenwerth M."/>
            <person name="Shi Y.M."/>
            <person name="Simonyi S."/>
            <person name="Grun P."/>
            <person name="Shapiro-Ilan D."/>
            <person name="Pidot S.J."/>
            <person name="Stinear T.P."/>
            <person name="Ebersberger I."/>
            <person name="Bode H.B."/>
        </authorList>
    </citation>
    <scope>NUCLEOTIDE SEQUENCE [LARGE SCALE GENOMIC DNA]</scope>
    <source>
        <strain evidence="1 2">DSM 17902</strain>
    </source>
</reference>
<evidence type="ECO:0000313" key="1">
    <source>
        <dbReference type="EMBL" id="PHM49185.1"/>
    </source>
</evidence>
<accession>A0A2D0JS65</accession>
<dbReference type="AlphaFoldDB" id="A0A2D0JS65"/>
<keyword evidence="2" id="KW-1185">Reference proteome</keyword>
<protein>
    <submittedName>
        <fullName evidence="1">Uncharacterized protein</fullName>
    </submittedName>
</protein>
<proteinExistence type="predicted"/>
<organism evidence="1 2">
    <name type="scientific">Xenorhabdus miraniensis</name>
    <dbReference type="NCBI Taxonomy" id="351674"/>
    <lineage>
        <taxon>Bacteria</taxon>
        <taxon>Pseudomonadati</taxon>
        <taxon>Pseudomonadota</taxon>
        <taxon>Gammaproteobacteria</taxon>
        <taxon>Enterobacterales</taxon>
        <taxon>Morganellaceae</taxon>
        <taxon>Xenorhabdus</taxon>
    </lineage>
</organism>